<feature type="domain" description="RsdA/BaiN/AoA(So)-like Rossmann fold-like" evidence="4">
    <location>
        <begin position="6"/>
        <end position="407"/>
    </location>
</feature>
<dbReference type="PANTHER" id="PTHR42887">
    <property type="entry name" value="OS12G0638800 PROTEIN"/>
    <property type="match status" value="1"/>
</dbReference>
<comment type="cofactor">
    <cofactor evidence="1">
        <name>FAD</name>
        <dbReference type="ChEBI" id="CHEBI:57692"/>
    </cofactor>
</comment>
<comment type="caution">
    <text evidence="6">The sequence shown here is derived from an EMBL/GenBank/DDBJ whole genome shotgun (WGS) entry which is preliminary data.</text>
</comment>
<dbReference type="Gene3D" id="3.50.50.60">
    <property type="entry name" value="FAD/NAD(P)-binding domain"/>
    <property type="match status" value="1"/>
</dbReference>
<dbReference type="InterPro" id="IPR057661">
    <property type="entry name" value="RsdA/BaiN/AoA(So)_Rossmann"/>
</dbReference>
<gene>
    <name evidence="6" type="ORF">IAC43_03715</name>
</gene>
<evidence type="ECO:0000259" key="4">
    <source>
        <dbReference type="Pfam" id="PF03486"/>
    </source>
</evidence>
<sequence length="409" mass="44227">MALEYDLIVVGGGAAGMMAAVQAGRLGKSVLLLERGEKTGRKLLITGKGRCNVTNNCDRETLLANIPENPRFLYSAFSRFDTQDTMAFFEDAGVPLKTERGNRVFPVSDKAADILEALMREMKKAGVHLQQGMVEKLLTADEKITGVLCSDGKEYHGNAVLLACGGASYPVTGSDGSGYKLAKQAGHTIVPPSASLIPILTAEKDPRDMMGLSLRNVTLTVTENGKEIYSELGEMLFTHFGVSGPLVLSASAHIRSMGKKKYQLLIDLKPGLTLQQLDKRLLRDFSENLNRDIINALGALLPRKLIPVALRRAGIPFDQKVRDITKEERAALVGLLKAFPLTPTGFRPVEEAIVTRGGVQVKEVNPATMESRLLPGLYFAGEILDVDGYTGGFNLQIAFSTAFAVAQCC</sequence>
<name>A0A9D1H608_9FIRM</name>
<dbReference type="EMBL" id="DVLW01000100">
    <property type="protein sequence ID" value="HIT94268.1"/>
    <property type="molecule type" value="Genomic_DNA"/>
</dbReference>
<evidence type="ECO:0000259" key="5">
    <source>
        <dbReference type="Pfam" id="PF22780"/>
    </source>
</evidence>
<dbReference type="SUPFAM" id="SSF51905">
    <property type="entry name" value="FAD/NAD(P)-binding domain"/>
    <property type="match status" value="1"/>
</dbReference>
<dbReference type="PANTHER" id="PTHR42887:SF2">
    <property type="entry name" value="OS12G0638800 PROTEIN"/>
    <property type="match status" value="1"/>
</dbReference>
<dbReference type="NCBIfam" id="TIGR00275">
    <property type="entry name" value="aminoacetone oxidase family FAD-binding enzyme"/>
    <property type="match status" value="1"/>
</dbReference>
<dbReference type="Proteomes" id="UP000824160">
    <property type="component" value="Unassembled WGS sequence"/>
</dbReference>
<keyword evidence="3" id="KW-0274">FAD</keyword>
<dbReference type="AlphaFoldDB" id="A0A9D1H608"/>
<proteinExistence type="predicted"/>
<dbReference type="Pfam" id="PF22780">
    <property type="entry name" value="HI0933_like_1st"/>
    <property type="match status" value="1"/>
</dbReference>
<organism evidence="6 7">
    <name type="scientific">Candidatus Faecivivens stercoripullorum</name>
    <dbReference type="NCBI Taxonomy" id="2840805"/>
    <lineage>
        <taxon>Bacteria</taxon>
        <taxon>Bacillati</taxon>
        <taxon>Bacillota</taxon>
        <taxon>Clostridia</taxon>
        <taxon>Eubacteriales</taxon>
        <taxon>Oscillospiraceae</taxon>
        <taxon>Oscillospiraceae incertae sedis</taxon>
        <taxon>Candidatus Faecivivens</taxon>
    </lineage>
</organism>
<dbReference type="PRINTS" id="PR00368">
    <property type="entry name" value="FADPNR"/>
</dbReference>
<evidence type="ECO:0000256" key="3">
    <source>
        <dbReference type="ARBA" id="ARBA00022827"/>
    </source>
</evidence>
<reference evidence="6" key="2">
    <citation type="journal article" date="2021" name="PeerJ">
        <title>Extensive microbial diversity within the chicken gut microbiome revealed by metagenomics and culture.</title>
        <authorList>
            <person name="Gilroy R."/>
            <person name="Ravi A."/>
            <person name="Getino M."/>
            <person name="Pursley I."/>
            <person name="Horton D.L."/>
            <person name="Alikhan N.F."/>
            <person name="Baker D."/>
            <person name="Gharbi K."/>
            <person name="Hall N."/>
            <person name="Watson M."/>
            <person name="Adriaenssens E.M."/>
            <person name="Foster-Nyarko E."/>
            <person name="Jarju S."/>
            <person name="Secka A."/>
            <person name="Antonio M."/>
            <person name="Oren A."/>
            <person name="Chaudhuri R.R."/>
            <person name="La Ragione R."/>
            <person name="Hildebrand F."/>
            <person name="Pallen M.J."/>
        </authorList>
    </citation>
    <scope>NUCLEOTIDE SEQUENCE</scope>
    <source>
        <strain evidence="6">ChiBcec7-5410</strain>
    </source>
</reference>
<dbReference type="Gene3D" id="1.10.8.260">
    <property type="entry name" value="HI0933 insert domain-like"/>
    <property type="match status" value="1"/>
</dbReference>
<feature type="domain" description="RsdA/BaiN/AoA(So)-like insert" evidence="5">
    <location>
        <begin position="194"/>
        <end position="354"/>
    </location>
</feature>
<dbReference type="InterPro" id="IPR004792">
    <property type="entry name" value="BaiN-like"/>
</dbReference>
<protein>
    <submittedName>
        <fullName evidence="6">NAD(P)/FAD-dependent oxidoreductase</fullName>
    </submittedName>
</protein>
<accession>A0A9D1H608</accession>
<evidence type="ECO:0000313" key="6">
    <source>
        <dbReference type="EMBL" id="HIT94268.1"/>
    </source>
</evidence>
<evidence type="ECO:0000313" key="7">
    <source>
        <dbReference type="Proteomes" id="UP000824160"/>
    </source>
</evidence>
<dbReference type="Gene3D" id="2.40.30.10">
    <property type="entry name" value="Translation factors"/>
    <property type="match status" value="1"/>
</dbReference>
<dbReference type="SUPFAM" id="SSF160996">
    <property type="entry name" value="HI0933 insert domain-like"/>
    <property type="match status" value="1"/>
</dbReference>
<dbReference type="InterPro" id="IPR023166">
    <property type="entry name" value="BaiN-like_dom_sf"/>
</dbReference>
<dbReference type="InterPro" id="IPR055178">
    <property type="entry name" value="RsdA/BaiN/AoA(So)-like_dom"/>
</dbReference>
<dbReference type="InterPro" id="IPR036188">
    <property type="entry name" value="FAD/NAD-bd_sf"/>
</dbReference>
<evidence type="ECO:0000256" key="1">
    <source>
        <dbReference type="ARBA" id="ARBA00001974"/>
    </source>
</evidence>
<dbReference type="Pfam" id="PF03486">
    <property type="entry name" value="HI0933_like"/>
    <property type="match status" value="1"/>
</dbReference>
<reference evidence="6" key="1">
    <citation type="submission" date="2020-10" db="EMBL/GenBank/DDBJ databases">
        <authorList>
            <person name="Gilroy R."/>
        </authorList>
    </citation>
    <scope>NUCLEOTIDE SEQUENCE</scope>
    <source>
        <strain evidence="6">ChiBcec7-5410</strain>
    </source>
</reference>
<keyword evidence="2" id="KW-0285">Flavoprotein</keyword>
<dbReference type="PRINTS" id="PR00411">
    <property type="entry name" value="PNDRDTASEI"/>
</dbReference>
<evidence type="ECO:0000256" key="2">
    <source>
        <dbReference type="ARBA" id="ARBA00022630"/>
    </source>
</evidence>